<feature type="domain" description="TonB C-terminal" evidence="12">
    <location>
        <begin position="125"/>
        <end position="217"/>
    </location>
</feature>
<dbReference type="GO" id="GO:0055085">
    <property type="term" value="P:transmembrane transport"/>
    <property type="evidence" value="ECO:0007669"/>
    <property type="project" value="InterPro"/>
</dbReference>
<dbReference type="InterPro" id="IPR037682">
    <property type="entry name" value="TonB_C"/>
</dbReference>
<evidence type="ECO:0000256" key="7">
    <source>
        <dbReference type="ARBA" id="ARBA00022927"/>
    </source>
</evidence>
<evidence type="ECO:0000256" key="6">
    <source>
        <dbReference type="ARBA" id="ARBA00022692"/>
    </source>
</evidence>
<gene>
    <name evidence="13" type="ORF">GCM10011396_50350</name>
</gene>
<dbReference type="AlphaFoldDB" id="A0A916V026"/>
<feature type="compositionally biased region" description="Pro residues" evidence="10">
    <location>
        <begin position="58"/>
        <end position="77"/>
    </location>
</feature>
<sequence>MDFTIDDRGMPAKKFTGVVLVILFHAVLVYGLLHGLGHKIIQVIQEPLNVQLVEEVQQPPPPPAVPDTPPPPQMAAPQPFIPPPEVQVQTPVQQDTISVATAEPVATSVSTAPANTDSQATGPVRIAAVVDSRACAKPPYPVASLRNEETGTVSLSFLVGVDGKVIDSKIEKSSGYRNLDNAARAGLALCKFVPGTVDGKPEQFWTKMQYVWSLDNK</sequence>
<evidence type="ECO:0000256" key="5">
    <source>
        <dbReference type="ARBA" id="ARBA00022519"/>
    </source>
</evidence>
<feature type="region of interest" description="Disordered" evidence="10">
    <location>
        <begin position="57"/>
        <end position="77"/>
    </location>
</feature>
<dbReference type="SUPFAM" id="SSF74653">
    <property type="entry name" value="TolA/TonB C-terminal domain"/>
    <property type="match status" value="1"/>
</dbReference>
<evidence type="ECO:0000256" key="4">
    <source>
        <dbReference type="ARBA" id="ARBA00022475"/>
    </source>
</evidence>
<keyword evidence="4" id="KW-1003">Cell membrane</keyword>
<dbReference type="EMBL" id="BMED01000007">
    <property type="protein sequence ID" value="GGC96828.1"/>
    <property type="molecule type" value="Genomic_DNA"/>
</dbReference>
<keyword evidence="9 11" id="KW-0472">Membrane</keyword>
<comment type="subcellular location">
    <subcellularLocation>
        <location evidence="1">Cell inner membrane</location>
        <topology evidence="1">Single-pass membrane protein</topology>
        <orientation evidence="1">Periplasmic side</orientation>
    </subcellularLocation>
</comment>
<keyword evidence="14" id="KW-1185">Reference proteome</keyword>
<evidence type="ECO:0000313" key="13">
    <source>
        <dbReference type="EMBL" id="GGC96828.1"/>
    </source>
</evidence>
<evidence type="ECO:0000256" key="8">
    <source>
        <dbReference type="ARBA" id="ARBA00022989"/>
    </source>
</evidence>
<evidence type="ECO:0000256" key="2">
    <source>
        <dbReference type="ARBA" id="ARBA00006555"/>
    </source>
</evidence>
<dbReference type="Gene3D" id="3.30.1150.10">
    <property type="match status" value="1"/>
</dbReference>
<proteinExistence type="inferred from homology"/>
<keyword evidence="7" id="KW-0653">Protein transport</keyword>
<evidence type="ECO:0000313" key="14">
    <source>
        <dbReference type="Proteomes" id="UP000637423"/>
    </source>
</evidence>
<name>A0A916V026_9BURK</name>
<dbReference type="PANTHER" id="PTHR33446">
    <property type="entry name" value="PROTEIN TONB-RELATED"/>
    <property type="match status" value="1"/>
</dbReference>
<dbReference type="InterPro" id="IPR051045">
    <property type="entry name" value="TonB-dependent_transducer"/>
</dbReference>
<organism evidence="13 14">
    <name type="scientific">Undibacterium terreum</name>
    <dbReference type="NCBI Taxonomy" id="1224302"/>
    <lineage>
        <taxon>Bacteria</taxon>
        <taxon>Pseudomonadati</taxon>
        <taxon>Pseudomonadota</taxon>
        <taxon>Betaproteobacteria</taxon>
        <taxon>Burkholderiales</taxon>
        <taxon>Oxalobacteraceae</taxon>
        <taxon>Undibacterium</taxon>
    </lineage>
</organism>
<dbReference type="PROSITE" id="PS52015">
    <property type="entry name" value="TONB_CTD"/>
    <property type="match status" value="1"/>
</dbReference>
<reference evidence="13" key="2">
    <citation type="submission" date="2020-09" db="EMBL/GenBank/DDBJ databases">
        <authorList>
            <person name="Sun Q."/>
            <person name="Zhou Y."/>
        </authorList>
    </citation>
    <scope>NUCLEOTIDE SEQUENCE</scope>
    <source>
        <strain evidence="13">CGMCC 1.10998</strain>
    </source>
</reference>
<dbReference type="GO" id="GO:0005886">
    <property type="term" value="C:plasma membrane"/>
    <property type="evidence" value="ECO:0007669"/>
    <property type="project" value="UniProtKB-SubCell"/>
</dbReference>
<protein>
    <recommendedName>
        <fullName evidence="12">TonB C-terminal domain-containing protein</fullName>
    </recommendedName>
</protein>
<evidence type="ECO:0000256" key="9">
    <source>
        <dbReference type="ARBA" id="ARBA00023136"/>
    </source>
</evidence>
<evidence type="ECO:0000256" key="10">
    <source>
        <dbReference type="SAM" id="MobiDB-lite"/>
    </source>
</evidence>
<keyword evidence="8 11" id="KW-1133">Transmembrane helix</keyword>
<keyword evidence="5" id="KW-0997">Cell inner membrane</keyword>
<dbReference type="GO" id="GO:0015031">
    <property type="term" value="P:protein transport"/>
    <property type="evidence" value="ECO:0007669"/>
    <property type="project" value="UniProtKB-KW"/>
</dbReference>
<evidence type="ECO:0000259" key="12">
    <source>
        <dbReference type="PROSITE" id="PS52015"/>
    </source>
</evidence>
<dbReference type="Pfam" id="PF03544">
    <property type="entry name" value="TonB_C"/>
    <property type="match status" value="1"/>
</dbReference>
<evidence type="ECO:0000256" key="1">
    <source>
        <dbReference type="ARBA" id="ARBA00004383"/>
    </source>
</evidence>
<dbReference type="NCBIfam" id="TIGR01352">
    <property type="entry name" value="tonB_Cterm"/>
    <property type="match status" value="1"/>
</dbReference>
<keyword evidence="3" id="KW-0813">Transport</keyword>
<reference evidence="13" key="1">
    <citation type="journal article" date="2014" name="Int. J. Syst. Evol. Microbiol.">
        <title>Complete genome sequence of Corynebacterium casei LMG S-19264T (=DSM 44701T), isolated from a smear-ripened cheese.</title>
        <authorList>
            <consortium name="US DOE Joint Genome Institute (JGI-PGF)"/>
            <person name="Walter F."/>
            <person name="Albersmeier A."/>
            <person name="Kalinowski J."/>
            <person name="Ruckert C."/>
        </authorList>
    </citation>
    <scope>NUCLEOTIDE SEQUENCE</scope>
    <source>
        <strain evidence="13">CGMCC 1.10998</strain>
    </source>
</reference>
<keyword evidence="6 11" id="KW-0812">Transmembrane</keyword>
<feature type="transmembrane region" description="Helical" evidence="11">
    <location>
        <begin position="15"/>
        <end position="33"/>
    </location>
</feature>
<dbReference type="InterPro" id="IPR006260">
    <property type="entry name" value="TonB/TolA_C"/>
</dbReference>
<comment type="similarity">
    <text evidence="2">Belongs to the TonB family.</text>
</comment>
<dbReference type="PANTHER" id="PTHR33446:SF2">
    <property type="entry name" value="PROTEIN TONB"/>
    <property type="match status" value="1"/>
</dbReference>
<evidence type="ECO:0000256" key="3">
    <source>
        <dbReference type="ARBA" id="ARBA00022448"/>
    </source>
</evidence>
<dbReference type="Proteomes" id="UP000637423">
    <property type="component" value="Unassembled WGS sequence"/>
</dbReference>
<accession>A0A916V026</accession>
<comment type="caution">
    <text evidence="13">The sequence shown here is derived from an EMBL/GenBank/DDBJ whole genome shotgun (WGS) entry which is preliminary data.</text>
</comment>
<evidence type="ECO:0000256" key="11">
    <source>
        <dbReference type="SAM" id="Phobius"/>
    </source>
</evidence>